<evidence type="ECO:0000313" key="1">
    <source>
        <dbReference type="EMBL" id="MYN04530.1"/>
    </source>
</evidence>
<dbReference type="InterPro" id="IPR043504">
    <property type="entry name" value="Peptidase_S1_PA_chymotrypsin"/>
</dbReference>
<name>A0A6N9HM08_9BURK</name>
<keyword evidence="1" id="KW-0378">Hydrolase</keyword>
<gene>
    <name evidence="1" type="ORF">GTP41_20775</name>
</gene>
<keyword evidence="1" id="KW-0645">Protease</keyword>
<dbReference type="GO" id="GO:0008233">
    <property type="term" value="F:peptidase activity"/>
    <property type="evidence" value="ECO:0007669"/>
    <property type="project" value="UniProtKB-KW"/>
</dbReference>
<dbReference type="AlphaFoldDB" id="A0A6N9HM08"/>
<keyword evidence="2" id="KW-1185">Reference proteome</keyword>
<comment type="caution">
    <text evidence="1">The sequence shown here is derived from an EMBL/GenBank/DDBJ whole genome shotgun (WGS) entry which is preliminary data.</text>
</comment>
<dbReference type="EMBL" id="WWCJ01000018">
    <property type="protein sequence ID" value="MYN04530.1"/>
    <property type="molecule type" value="Genomic_DNA"/>
</dbReference>
<proteinExistence type="predicted"/>
<accession>A0A6N9HM08</accession>
<dbReference type="GO" id="GO:0006508">
    <property type="term" value="P:proteolysis"/>
    <property type="evidence" value="ECO:0007669"/>
    <property type="project" value="UniProtKB-KW"/>
</dbReference>
<dbReference type="InterPro" id="IPR009003">
    <property type="entry name" value="Peptidase_S1_PA"/>
</dbReference>
<organism evidence="1 2">
    <name type="scientific">Pseudoduganella guangdongensis</name>
    <dbReference type="NCBI Taxonomy" id="2692179"/>
    <lineage>
        <taxon>Bacteria</taxon>
        <taxon>Pseudomonadati</taxon>
        <taxon>Pseudomonadota</taxon>
        <taxon>Betaproteobacteria</taxon>
        <taxon>Burkholderiales</taxon>
        <taxon>Oxalobacteraceae</taxon>
        <taxon>Telluria group</taxon>
        <taxon>Pseudoduganella</taxon>
    </lineage>
</organism>
<evidence type="ECO:0000313" key="2">
    <source>
        <dbReference type="Proteomes" id="UP000448575"/>
    </source>
</evidence>
<protein>
    <submittedName>
        <fullName evidence="1">Trypsin-like serine protease</fullName>
    </submittedName>
</protein>
<sequence length="387" mass="41575">MTHFMNVDDYELTLAIVLTQDALESNNNVLTADQARRYLRHGGTNQQMQRLETLLKLQPEISSSSFQKLVNAAQEALSCAANNQKLSEAGKFGLEALVRLNGRPAVATKNGNVDLEDPLLASWKERLTPFALDGTLAKRIRSVGRIDRAGKHAGTGFVVGSDLILTNRHVLQAVASPMSSNGPPDRFELDDLDISIDFSDCPDDSNGSDRFRVVEVVGTGSDPIPVVANHRLLDAALLRVEPHLSSQSLPAPIGLLKAPSESAKNRSIALVGYPGRPKQPMLGGKPDLEMIEILSKLYPQYGRRYFSPGTVMSAASGIPGTENFWTFNHDATSLPGNSGSSVIALSGDARAIGLHYAGTARHANYAHATAQLANSVDFLKTGGVVWA</sequence>
<dbReference type="Gene3D" id="2.40.10.10">
    <property type="entry name" value="Trypsin-like serine proteases"/>
    <property type="match status" value="2"/>
</dbReference>
<dbReference type="Pfam" id="PF13365">
    <property type="entry name" value="Trypsin_2"/>
    <property type="match status" value="1"/>
</dbReference>
<reference evidence="1 2" key="1">
    <citation type="submission" date="2019-12" db="EMBL/GenBank/DDBJ databases">
        <title>Novel species isolated from a subtropical stream in China.</title>
        <authorList>
            <person name="Lu H."/>
        </authorList>
    </citation>
    <scope>NUCLEOTIDE SEQUENCE [LARGE SCALE GENOMIC DNA]</scope>
    <source>
        <strain evidence="1 2">DS3</strain>
    </source>
</reference>
<dbReference type="Proteomes" id="UP000448575">
    <property type="component" value="Unassembled WGS sequence"/>
</dbReference>
<dbReference type="SUPFAM" id="SSF50494">
    <property type="entry name" value="Trypsin-like serine proteases"/>
    <property type="match status" value="1"/>
</dbReference>